<keyword evidence="5" id="KW-1185">Reference proteome</keyword>
<dbReference type="SMART" id="SM00327">
    <property type="entry name" value="VWA"/>
    <property type="match status" value="1"/>
</dbReference>
<protein>
    <recommendedName>
        <fullName evidence="3">VWFA domain-containing protein</fullName>
    </recommendedName>
</protein>
<dbReference type="PROSITE" id="PS50234">
    <property type="entry name" value="VWFA"/>
    <property type="match status" value="1"/>
</dbReference>
<evidence type="ECO:0000256" key="1">
    <source>
        <dbReference type="SAM" id="MobiDB-lite"/>
    </source>
</evidence>
<reference evidence="5" key="1">
    <citation type="journal article" date="2019" name="Int. J. Syst. Evol. Microbiol.">
        <title>The Global Catalogue of Microorganisms (GCM) 10K type strain sequencing project: providing services to taxonomists for standard genome sequencing and annotation.</title>
        <authorList>
            <consortium name="The Broad Institute Genomics Platform"/>
            <consortium name="The Broad Institute Genome Sequencing Center for Infectious Disease"/>
            <person name="Wu L."/>
            <person name="Ma J."/>
        </authorList>
    </citation>
    <scope>NUCLEOTIDE SEQUENCE [LARGE SCALE GENOMIC DNA]</scope>
    <source>
        <strain evidence="5">JCM 31405</strain>
    </source>
</reference>
<proteinExistence type="predicted"/>
<dbReference type="PROSITE" id="PS51257">
    <property type="entry name" value="PROKAR_LIPOPROTEIN"/>
    <property type="match status" value="1"/>
</dbReference>
<feature type="chain" id="PRO_5047399972" description="VWFA domain-containing protein" evidence="2">
    <location>
        <begin position="28"/>
        <end position="326"/>
    </location>
</feature>
<feature type="signal peptide" evidence="2">
    <location>
        <begin position="1"/>
        <end position="27"/>
    </location>
</feature>
<accession>A0ABQ2S2B9</accession>
<evidence type="ECO:0000259" key="3">
    <source>
        <dbReference type="PROSITE" id="PS50234"/>
    </source>
</evidence>
<evidence type="ECO:0000313" key="5">
    <source>
        <dbReference type="Proteomes" id="UP000644548"/>
    </source>
</evidence>
<dbReference type="SUPFAM" id="SSF53300">
    <property type="entry name" value="vWA-like"/>
    <property type="match status" value="1"/>
</dbReference>
<organism evidence="4 5">
    <name type="scientific">Deinococcus sedimenti</name>
    <dbReference type="NCBI Taxonomy" id="1867090"/>
    <lineage>
        <taxon>Bacteria</taxon>
        <taxon>Thermotogati</taxon>
        <taxon>Deinococcota</taxon>
        <taxon>Deinococci</taxon>
        <taxon>Deinococcales</taxon>
        <taxon>Deinococcaceae</taxon>
        <taxon>Deinococcus</taxon>
    </lineage>
</organism>
<dbReference type="InterPro" id="IPR036465">
    <property type="entry name" value="vWFA_dom_sf"/>
</dbReference>
<sequence length="326" mass="34078">MRHTTPLLITCSLLLTACGGSSGPAQPAQPSLPPAASSGEVNGSRLVAQDTYQFSFTPKSGETVTGTAQIDSASVRNLSAGQANVRVCGNVKAGGDLTAALALDSTGSMSWNDPDDRRRQAGHAFAKRMRKEDMGAVLSFDATTGPSAGLRAAHLWQDFTGNQGLMTAAVNHATFVGGNTPLYDAILDVSDLLKATGKTNTRILILTDGEDNASTSTVDDVVRTANANGTPVYIVGLDVTGEVDFTVSQDITSRTGGFFQQTNDPDELTAMFGRLFNSAEAEGCLELQFTQKPAPGTVVTGELVVRLKDNGKADSTVVSPFTVTVR</sequence>
<dbReference type="Proteomes" id="UP000644548">
    <property type="component" value="Unassembled WGS sequence"/>
</dbReference>
<dbReference type="CDD" id="cd00198">
    <property type="entry name" value="vWFA"/>
    <property type="match status" value="1"/>
</dbReference>
<evidence type="ECO:0000256" key="2">
    <source>
        <dbReference type="SAM" id="SignalP"/>
    </source>
</evidence>
<feature type="region of interest" description="Disordered" evidence="1">
    <location>
        <begin position="22"/>
        <end position="41"/>
    </location>
</feature>
<keyword evidence="2" id="KW-0732">Signal</keyword>
<name>A0ABQ2S2B9_9DEIO</name>
<gene>
    <name evidence="4" type="ORF">GCM10008960_12330</name>
</gene>
<dbReference type="RefSeq" id="WP_189072189.1">
    <property type="nucleotide sequence ID" value="NZ_BMQN01000001.1"/>
</dbReference>
<dbReference type="InterPro" id="IPR002035">
    <property type="entry name" value="VWF_A"/>
</dbReference>
<dbReference type="EMBL" id="BMQN01000001">
    <property type="protein sequence ID" value="GGR86706.1"/>
    <property type="molecule type" value="Genomic_DNA"/>
</dbReference>
<evidence type="ECO:0000313" key="4">
    <source>
        <dbReference type="EMBL" id="GGR86706.1"/>
    </source>
</evidence>
<feature type="domain" description="VWFA" evidence="3">
    <location>
        <begin position="98"/>
        <end position="275"/>
    </location>
</feature>
<comment type="caution">
    <text evidence="4">The sequence shown here is derived from an EMBL/GenBank/DDBJ whole genome shotgun (WGS) entry which is preliminary data.</text>
</comment>
<feature type="compositionally biased region" description="Low complexity" evidence="1">
    <location>
        <begin position="23"/>
        <end position="39"/>
    </location>
</feature>
<dbReference type="Gene3D" id="3.40.50.410">
    <property type="entry name" value="von Willebrand factor, type A domain"/>
    <property type="match status" value="1"/>
</dbReference>